<evidence type="ECO:0000256" key="5">
    <source>
        <dbReference type="ARBA" id="ARBA00023136"/>
    </source>
</evidence>
<dbReference type="InterPro" id="IPR032816">
    <property type="entry name" value="VTT_dom"/>
</dbReference>
<evidence type="ECO:0000256" key="3">
    <source>
        <dbReference type="ARBA" id="ARBA00022692"/>
    </source>
</evidence>
<feature type="domain" description="VTT" evidence="7">
    <location>
        <begin position="38"/>
        <end position="163"/>
    </location>
</feature>
<dbReference type="PANTHER" id="PTHR42709:SF6">
    <property type="entry name" value="UNDECAPRENYL PHOSPHATE TRANSPORTER A"/>
    <property type="match status" value="1"/>
</dbReference>
<evidence type="ECO:0000313" key="8">
    <source>
        <dbReference type="EMBL" id="OGE86349.1"/>
    </source>
</evidence>
<evidence type="ECO:0000256" key="1">
    <source>
        <dbReference type="ARBA" id="ARBA00004651"/>
    </source>
</evidence>
<evidence type="ECO:0000256" key="2">
    <source>
        <dbReference type="ARBA" id="ARBA00022475"/>
    </source>
</evidence>
<reference evidence="8 9" key="1">
    <citation type="journal article" date="2016" name="Nat. Commun.">
        <title>Thousands of microbial genomes shed light on interconnected biogeochemical processes in an aquifer system.</title>
        <authorList>
            <person name="Anantharaman K."/>
            <person name="Brown C.T."/>
            <person name="Hug L.A."/>
            <person name="Sharon I."/>
            <person name="Castelle C.J."/>
            <person name="Probst A.J."/>
            <person name="Thomas B.C."/>
            <person name="Singh A."/>
            <person name="Wilkins M.J."/>
            <person name="Karaoz U."/>
            <person name="Brodie E.L."/>
            <person name="Williams K.H."/>
            <person name="Hubbard S.S."/>
            <person name="Banfield J.F."/>
        </authorList>
    </citation>
    <scope>NUCLEOTIDE SEQUENCE [LARGE SCALE GENOMIC DNA]</scope>
</reference>
<evidence type="ECO:0000256" key="6">
    <source>
        <dbReference type="SAM" id="Phobius"/>
    </source>
</evidence>
<feature type="transmembrane region" description="Helical" evidence="6">
    <location>
        <begin position="179"/>
        <end position="197"/>
    </location>
</feature>
<evidence type="ECO:0000313" key="9">
    <source>
        <dbReference type="Proteomes" id="UP000176786"/>
    </source>
</evidence>
<dbReference type="PANTHER" id="PTHR42709">
    <property type="entry name" value="ALKALINE PHOSPHATASE LIKE PROTEIN"/>
    <property type="match status" value="1"/>
</dbReference>
<dbReference type="AlphaFoldDB" id="A0A1F5P8S1"/>
<protein>
    <submittedName>
        <fullName evidence="8">Alkaline phosphatase</fullName>
    </submittedName>
</protein>
<feature type="transmembrane region" description="Helical" evidence="6">
    <location>
        <begin position="142"/>
        <end position="167"/>
    </location>
</feature>
<proteinExistence type="predicted"/>
<sequence>MLETILSPIINFVTNTISAAGYIGIAVLMAIESAAIPLPSEIIMPFAGFLVHEGRFTLFGAALSGAIGSVLGSWVIYFIALKGGRPLVERYGHYVFISKSDLDKADGFFKKYGAWSTFIGRMLPIVRTYISVPAGIAKTPFWSFTLAAFVGSFIWSYILAFLGMKLGAHWESLHEQLRGFDVAIAILIVLSLVWYIWRHIRVN</sequence>
<evidence type="ECO:0000259" key="7">
    <source>
        <dbReference type="Pfam" id="PF09335"/>
    </source>
</evidence>
<feature type="transmembrane region" description="Helical" evidence="6">
    <location>
        <begin position="12"/>
        <end position="36"/>
    </location>
</feature>
<gene>
    <name evidence="8" type="ORF">A3J48_02520</name>
</gene>
<keyword evidence="5 6" id="KW-0472">Membrane</keyword>
<keyword evidence="3 6" id="KW-0812">Transmembrane</keyword>
<keyword evidence="4 6" id="KW-1133">Transmembrane helix</keyword>
<feature type="transmembrane region" description="Helical" evidence="6">
    <location>
        <begin position="56"/>
        <end position="80"/>
    </location>
</feature>
<name>A0A1F5P8S1_9BACT</name>
<comment type="subcellular location">
    <subcellularLocation>
        <location evidence="1">Cell membrane</location>
        <topology evidence="1">Multi-pass membrane protein</topology>
    </subcellularLocation>
</comment>
<dbReference type="InterPro" id="IPR051311">
    <property type="entry name" value="DedA_domain"/>
</dbReference>
<dbReference type="Proteomes" id="UP000176786">
    <property type="component" value="Unassembled WGS sequence"/>
</dbReference>
<dbReference type="GO" id="GO:0005886">
    <property type="term" value="C:plasma membrane"/>
    <property type="evidence" value="ECO:0007669"/>
    <property type="project" value="UniProtKB-SubCell"/>
</dbReference>
<dbReference type="Pfam" id="PF09335">
    <property type="entry name" value="VTT_dom"/>
    <property type="match status" value="1"/>
</dbReference>
<organism evidence="8 9">
    <name type="scientific">Candidatus Doudnabacteria bacterium RIFCSPHIGHO2_02_FULL_46_11</name>
    <dbReference type="NCBI Taxonomy" id="1817832"/>
    <lineage>
        <taxon>Bacteria</taxon>
        <taxon>Candidatus Doudnaibacteriota</taxon>
    </lineage>
</organism>
<dbReference type="EMBL" id="MFES01000003">
    <property type="protein sequence ID" value="OGE86349.1"/>
    <property type="molecule type" value="Genomic_DNA"/>
</dbReference>
<comment type="caution">
    <text evidence="8">The sequence shown here is derived from an EMBL/GenBank/DDBJ whole genome shotgun (WGS) entry which is preliminary data.</text>
</comment>
<dbReference type="STRING" id="1817832.A3J48_02520"/>
<accession>A0A1F5P8S1</accession>
<evidence type="ECO:0000256" key="4">
    <source>
        <dbReference type="ARBA" id="ARBA00022989"/>
    </source>
</evidence>
<keyword evidence="2" id="KW-1003">Cell membrane</keyword>